<evidence type="ECO:0000313" key="1">
    <source>
        <dbReference type="EMBL" id="QQP50489.1"/>
    </source>
</evidence>
<gene>
    <name evidence="1" type="ORF">FKW44_011503</name>
</gene>
<feature type="non-terminal residue" evidence="1">
    <location>
        <position position="1"/>
    </location>
</feature>
<organism evidence="1 2">
    <name type="scientific">Caligus rogercresseyi</name>
    <name type="common">Sea louse</name>
    <dbReference type="NCBI Taxonomy" id="217165"/>
    <lineage>
        <taxon>Eukaryota</taxon>
        <taxon>Metazoa</taxon>
        <taxon>Ecdysozoa</taxon>
        <taxon>Arthropoda</taxon>
        <taxon>Crustacea</taxon>
        <taxon>Multicrustacea</taxon>
        <taxon>Hexanauplia</taxon>
        <taxon>Copepoda</taxon>
        <taxon>Siphonostomatoida</taxon>
        <taxon>Caligidae</taxon>
        <taxon>Caligus</taxon>
    </lineage>
</organism>
<dbReference type="AlphaFoldDB" id="A0A7T8HIE3"/>
<proteinExistence type="predicted"/>
<feature type="non-terminal residue" evidence="1">
    <location>
        <position position="68"/>
    </location>
</feature>
<keyword evidence="2" id="KW-1185">Reference proteome</keyword>
<evidence type="ECO:0000313" key="2">
    <source>
        <dbReference type="Proteomes" id="UP000595437"/>
    </source>
</evidence>
<name>A0A7T8HIE3_CALRO</name>
<reference evidence="2" key="1">
    <citation type="submission" date="2021-01" db="EMBL/GenBank/DDBJ databases">
        <title>Caligus Genome Assembly.</title>
        <authorList>
            <person name="Gallardo-Escarate C."/>
        </authorList>
    </citation>
    <scope>NUCLEOTIDE SEQUENCE [LARGE SCALE GENOMIC DNA]</scope>
</reference>
<protein>
    <submittedName>
        <fullName evidence="1">Uncharacterized protein</fullName>
    </submittedName>
</protein>
<dbReference type="Proteomes" id="UP000595437">
    <property type="component" value="Chromosome 7"/>
</dbReference>
<dbReference type="EMBL" id="CP045896">
    <property type="protein sequence ID" value="QQP50489.1"/>
    <property type="molecule type" value="Genomic_DNA"/>
</dbReference>
<accession>A0A7T8HIE3</accession>
<sequence length="68" mass="8404">SFRQYWRTSKVLYNESYQSVYGKIRLILALFMPWRTPKPIKYWNNALICWFKLYASIHSHWECLETAR</sequence>